<protein>
    <recommendedName>
        <fullName evidence="3">Transmembrane 9 superfamily member</fullName>
    </recommendedName>
</protein>
<keyword evidence="1" id="KW-0732">Signal</keyword>
<dbReference type="EMBL" id="HBHQ01027719">
    <property type="protein sequence ID" value="CAD9826941.1"/>
    <property type="molecule type" value="Transcribed_RNA"/>
</dbReference>
<evidence type="ECO:0008006" key="3">
    <source>
        <dbReference type="Google" id="ProtNLM"/>
    </source>
</evidence>
<feature type="chain" id="PRO_5030910845" description="Transmembrane 9 superfamily member" evidence="1">
    <location>
        <begin position="20"/>
        <end position="177"/>
    </location>
</feature>
<sequence length="177" mass="19246">MWSLTLYVTLLSALATSLAFVPGTQQAFHKTNDFGLSMAKFEFMVDMPPTTSDLKAQMGIEPILPGESKIVEVRYKLPFGLDVAPKDGMIVCNKDGTGGEKVGDVLRFTSFWSMGLPRGDGVITTAASFAGGVSWQCNLFDVMNASAWEEVVEALTSNIDSRTDEVVLIFERPLPQA</sequence>
<feature type="signal peptide" evidence="1">
    <location>
        <begin position="1"/>
        <end position="19"/>
    </location>
</feature>
<gene>
    <name evidence="2" type="ORF">ASEP1449_LOCUS18775</name>
</gene>
<reference evidence="2" key="1">
    <citation type="submission" date="2021-01" db="EMBL/GenBank/DDBJ databases">
        <authorList>
            <person name="Corre E."/>
            <person name="Pelletier E."/>
            <person name="Niang G."/>
            <person name="Scheremetjew M."/>
            <person name="Finn R."/>
            <person name="Kale V."/>
            <person name="Holt S."/>
            <person name="Cochrane G."/>
            <person name="Meng A."/>
            <person name="Brown T."/>
            <person name="Cohen L."/>
        </authorList>
    </citation>
    <scope>NUCLEOTIDE SEQUENCE</scope>
    <source>
        <strain evidence="2">CCMP2084</strain>
    </source>
</reference>
<dbReference type="AlphaFoldDB" id="A0A7S2UQB8"/>
<evidence type="ECO:0000256" key="1">
    <source>
        <dbReference type="SAM" id="SignalP"/>
    </source>
</evidence>
<proteinExistence type="predicted"/>
<organism evidence="2">
    <name type="scientific">Attheya septentrionalis</name>
    <dbReference type="NCBI Taxonomy" id="420275"/>
    <lineage>
        <taxon>Eukaryota</taxon>
        <taxon>Sar</taxon>
        <taxon>Stramenopiles</taxon>
        <taxon>Ochrophyta</taxon>
        <taxon>Bacillariophyta</taxon>
        <taxon>Coscinodiscophyceae</taxon>
        <taxon>Chaetocerotophycidae</taxon>
        <taxon>Chaetocerotales</taxon>
        <taxon>Attheyaceae</taxon>
        <taxon>Attheya</taxon>
    </lineage>
</organism>
<evidence type="ECO:0000313" key="2">
    <source>
        <dbReference type="EMBL" id="CAD9826941.1"/>
    </source>
</evidence>
<name>A0A7S2UQB8_9STRA</name>
<accession>A0A7S2UQB8</accession>